<dbReference type="AlphaFoldDB" id="A0A291Q796"/>
<dbReference type="Proteomes" id="UP000221011">
    <property type="component" value="Chromosome"/>
</dbReference>
<reference evidence="1 2" key="1">
    <citation type="submission" date="2017-08" db="EMBL/GenBank/DDBJ databases">
        <title>Complete Genome Sequence of Streptomyces formicae KY5, the formicamycin producer.</title>
        <authorList>
            <person name="Holmes N.A."/>
            <person name="Devine R."/>
            <person name="Qin Z."/>
            <person name="Seipke R.F."/>
            <person name="Wilkinson B."/>
            <person name="Hutchings M.I."/>
        </authorList>
    </citation>
    <scope>NUCLEOTIDE SEQUENCE [LARGE SCALE GENOMIC DNA]</scope>
    <source>
        <strain evidence="1 2">KY5</strain>
    </source>
</reference>
<evidence type="ECO:0000313" key="1">
    <source>
        <dbReference type="EMBL" id="ATL27579.1"/>
    </source>
</evidence>
<gene>
    <name evidence="1" type="ORF">KY5_2561</name>
</gene>
<dbReference type="KEGG" id="sfk:KY5_2561"/>
<evidence type="ECO:0008006" key="3">
    <source>
        <dbReference type="Google" id="ProtNLM"/>
    </source>
</evidence>
<keyword evidence="2" id="KW-1185">Reference proteome</keyword>
<evidence type="ECO:0000313" key="2">
    <source>
        <dbReference type="Proteomes" id="UP000221011"/>
    </source>
</evidence>
<dbReference type="RefSeq" id="WP_098242378.1">
    <property type="nucleotide sequence ID" value="NZ_CP022685.1"/>
</dbReference>
<protein>
    <recommendedName>
        <fullName evidence="3">PRL2-23</fullName>
    </recommendedName>
</protein>
<proteinExistence type="predicted"/>
<organism evidence="1 2">
    <name type="scientific">Streptomyces formicae</name>
    <dbReference type="NCBI Taxonomy" id="1616117"/>
    <lineage>
        <taxon>Bacteria</taxon>
        <taxon>Bacillati</taxon>
        <taxon>Actinomycetota</taxon>
        <taxon>Actinomycetes</taxon>
        <taxon>Kitasatosporales</taxon>
        <taxon>Streptomycetaceae</taxon>
        <taxon>Streptomyces</taxon>
    </lineage>
</organism>
<dbReference type="EMBL" id="CP022685">
    <property type="protein sequence ID" value="ATL27579.1"/>
    <property type="molecule type" value="Genomic_DNA"/>
</dbReference>
<name>A0A291Q796_9ACTN</name>
<sequence>MTATLIAVLGTLAGAVVAGFMQYLTTARTAQKATAEQRRQALAAAVPALLTALARHREQQYLKLVARREAQADTAEARQARYAARTAVTSAMDTLYMTTQDSELLAAAQEAVDAAMALGDAAESELDAAGLRARQAHTALRTAGARGIYVPAA</sequence>
<accession>A0A291Q796</accession>